<dbReference type="InterPro" id="IPR004165">
    <property type="entry name" value="CoA_trans_fam_I"/>
</dbReference>
<evidence type="ECO:0000256" key="1">
    <source>
        <dbReference type="ARBA" id="ARBA00005612"/>
    </source>
</evidence>
<comment type="similarity">
    <text evidence="1">Belongs to the 3-oxoacid CoA-transferase subunit A family.</text>
</comment>
<dbReference type="InterPro" id="IPR004163">
    <property type="entry name" value="CoA_transf_BS"/>
</dbReference>
<dbReference type="PANTHER" id="PTHR13707">
    <property type="entry name" value="KETOACID-COENZYME A TRANSFERASE"/>
    <property type="match status" value="1"/>
</dbReference>
<dbReference type="NCBIfam" id="NF007394">
    <property type="entry name" value="PRK09920.1"/>
    <property type="match status" value="1"/>
</dbReference>
<dbReference type="InterPro" id="IPR012792">
    <property type="entry name" value="3-oxoacid_CoA-transf_A"/>
</dbReference>
<protein>
    <submittedName>
        <fullName evidence="3">Butyryl-CoA:acetoacetate CoA-transferase alpha subunit</fullName>
    </submittedName>
</protein>
<keyword evidence="2" id="KW-0808">Transferase</keyword>
<dbReference type="PANTHER" id="PTHR13707:SF60">
    <property type="entry name" value="ACETATE COA-TRANSFERASE SUBUNIT ALPHA"/>
    <property type="match status" value="1"/>
</dbReference>
<gene>
    <name evidence="3" type="ORF">C7380_10838</name>
</gene>
<comment type="caution">
    <text evidence="3">The sequence shown here is derived from an EMBL/GenBank/DDBJ whole genome shotgun (WGS) entry which is preliminary data.</text>
</comment>
<dbReference type="PROSITE" id="PS51257">
    <property type="entry name" value="PROKAR_LIPOPROTEIN"/>
    <property type="match status" value="1"/>
</dbReference>
<dbReference type="Pfam" id="PF01144">
    <property type="entry name" value="CoA_trans"/>
    <property type="match status" value="1"/>
</dbReference>
<dbReference type="AlphaFoldDB" id="A0AA45HII3"/>
<keyword evidence="4" id="KW-1185">Reference proteome</keyword>
<evidence type="ECO:0000313" key="4">
    <source>
        <dbReference type="Proteomes" id="UP000245921"/>
    </source>
</evidence>
<sequence>MNKLISIEEAIENIKDGSIIMVGGFLGCGTPHKIIDALVKKGVKDLTIIANDTSYIDYGVGKLVFNKQVKKVIASHIGTNKETGRQMNEKEIEVDLVPQGTLAERIRAAGYGLGGILTPTGVGTVIEENKQKIEVNGEIYLLEEPLKADFALIYGHKVDKKGNILYNKSTKNFNPIMATAADTVIVEANELVEIGDLDPNFVMTPGIFVDYIVGGESV</sequence>
<dbReference type="SMART" id="SM00882">
    <property type="entry name" value="CoA_trans"/>
    <property type="match status" value="1"/>
</dbReference>
<dbReference type="GO" id="GO:0008410">
    <property type="term" value="F:CoA-transferase activity"/>
    <property type="evidence" value="ECO:0007669"/>
    <property type="project" value="InterPro"/>
</dbReference>
<evidence type="ECO:0000256" key="2">
    <source>
        <dbReference type="ARBA" id="ARBA00022679"/>
    </source>
</evidence>
<organism evidence="3 4">
    <name type="scientific">Oceanotoga teriensis</name>
    <dbReference type="NCBI Taxonomy" id="515440"/>
    <lineage>
        <taxon>Bacteria</taxon>
        <taxon>Thermotogati</taxon>
        <taxon>Thermotogota</taxon>
        <taxon>Thermotogae</taxon>
        <taxon>Petrotogales</taxon>
        <taxon>Petrotogaceae</taxon>
        <taxon>Oceanotoga</taxon>
    </lineage>
</organism>
<dbReference type="RefSeq" id="WP_109604739.1">
    <property type="nucleotide sequence ID" value="NZ_QGGI01000008.1"/>
</dbReference>
<dbReference type="Proteomes" id="UP000245921">
    <property type="component" value="Unassembled WGS sequence"/>
</dbReference>
<accession>A0AA45HII3</accession>
<proteinExistence type="inferred from homology"/>
<dbReference type="NCBIfam" id="TIGR02429">
    <property type="entry name" value="pcaI_scoA_fam"/>
    <property type="match status" value="1"/>
</dbReference>
<dbReference type="Gene3D" id="3.40.1080.10">
    <property type="entry name" value="Glutaconate Coenzyme A-transferase"/>
    <property type="match status" value="1"/>
</dbReference>
<evidence type="ECO:0000313" key="3">
    <source>
        <dbReference type="EMBL" id="PWJ93209.1"/>
    </source>
</evidence>
<name>A0AA45HII3_9BACT</name>
<reference evidence="3 4" key="1">
    <citation type="submission" date="2018-05" db="EMBL/GenBank/DDBJ databases">
        <title>Genomic Encyclopedia of Type Strains, Phase IV (KMG-IV): sequencing the most valuable type-strain genomes for metagenomic binning, comparative biology and taxonomic classification.</title>
        <authorList>
            <person name="Goeker M."/>
        </authorList>
    </citation>
    <scope>NUCLEOTIDE SEQUENCE [LARGE SCALE GENOMIC DNA]</scope>
    <source>
        <strain evidence="3 4">DSM 24906</strain>
    </source>
</reference>
<dbReference type="InterPro" id="IPR037171">
    <property type="entry name" value="NagB/RpiA_transferase-like"/>
</dbReference>
<dbReference type="EMBL" id="QGGI01000008">
    <property type="protein sequence ID" value="PWJ93209.1"/>
    <property type="molecule type" value="Genomic_DNA"/>
</dbReference>
<dbReference type="PROSITE" id="PS01273">
    <property type="entry name" value="COA_TRANSF_1"/>
    <property type="match status" value="1"/>
</dbReference>
<dbReference type="SUPFAM" id="SSF100950">
    <property type="entry name" value="NagB/RpiA/CoA transferase-like"/>
    <property type="match status" value="1"/>
</dbReference>